<accession>A0A1M4XLC6</accession>
<proteinExistence type="predicted"/>
<name>A0A1M4XLC6_9FIRM</name>
<dbReference type="Proteomes" id="UP000184251">
    <property type="component" value="Unassembled WGS sequence"/>
</dbReference>
<evidence type="ECO:0000313" key="2">
    <source>
        <dbReference type="Proteomes" id="UP000184251"/>
    </source>
</evidence>
<keyword evidence="2" id="KW-1185">Reference proteome</keyword>
<reference evidence="1 2" key="1">
    <citation type="submission" date="2016-11" db="EMBL/GenBank/DDBJ databases">
        <authorList>
            <person name="Jaros S."/>
            <person name="Januszkiewicz K."/>
            <person name="Wedrychowicz H."/>
        </authorList>
    </citation>
    <scope>NUCLEOTIDE SEQUENCE [LARGE SCALE GENOMIC DNA]</scope>
    <source>
        <strain evidence="1 2">DSM 14828</strain>
    </source>
</reference>
<dbReference type="RefSeq" id="WP_073270756.1">
    <property type="nucleotide sequence ID" value="NZ_FQTU01000010.1"/>
</dbReference>
<dbReference type="AlphaFoldDB" id="A0A1M4XLC6"/>
<evidence type="ECO:0000313" key="1">
    <source>
        <dbReference type="EMBL" id="SHE94315.1"/>
    </source>
</evidence>
<sequence length="332" mass="37342">MSLSQLINMNGREQSPYMAALVNHLPMGQIALYKLTGDLSKVASYTEYYNCHFKVDSVSTSYAPVSSIEECLGKKERYEACLDLMNKKLEDLGMDHMIKTILNTYPLGVSSGLFHATIRLAYATEGVSYDEKLLEEVSRALAYYVTAYREVTPFYRKISKELVHENMNQLFNNPEVSKILVNNKTLGQTIKALYQNPEYLDTGFLIDGDEENKAQGLLDLCLPAFNHTKSIVVLHCITGLHALLVLKNYFKDFGKALDIYTAAVITHLLTVDGIAFFKPDPKPISLSWPELIAKGSASKAVHTIKFTYSCHELYALQSREDLKQSLINQINS</sequence>
<dbReference type="EMBL" id="FQTU01000010">
    <property type="protein sequence ID" value="SHE94315.1"/>
    <property type="molecule type" value="Genomic_DNA"/>
</dbReference>
<organism evidence="1 2">
    <name type="scientific">Alkalibacter saccharofermentans DSM 14828</name>
    <dbReference type="NCBI Taxonomy" id="1120975"/>
    <lineage>
        <taxon>Bacteria</taxon>
        <taxon>Bacillati</taxon>
        <taxon>Bacillota</taxon>
        <taxon>Clostridia</taxon>
        <taxon>Eubacteriales</taxon>
        <taxon>Eubacteriaceae</taxon>
        <taxon>Alkalibacter</taxon>
    </lineage>
</organism>
<dbReference type="OrthoDB" id="1705932at2"/>
<gene>
    <name evidence="1" type="ORF">SAMN02746064_01530</name>
</gene>
<protein>
    <submittedName>
        <fullName evidence="1">Uncharacterized protein</fullName>
    </submittedName>
</protein>